<dbReference type="AlphaFoldDB" id="A0A9P5JZD4"/>
<keyword evidence="2" id="KW-1185">Reference proteome</keyword>
<name>A0A9P5JZD4_9AGAM</name>
<reference evidence="1" key="1">
    <citation type="submission" date="2019-10" db="EMBL/GenBank/DDBJ databases">
        <authorList>
            <consortium name="DOE Joint Genome Institute"/>
            <person name="Kuo A."/>
            <person name="Miyauchi S."/>
            <person name="Kiss E."/>
            <person name="Drula E."/>
            <person name="Kohler A."/>
            <person name="Sanchez-Garcia M."/>
            <person name="Andreopoulos B."/>
            <person name="Barry K.W."/>
            <person name="Bonito G."/>
            <person name="Buee M."/>
            <person name="Carver A."/>
            <person name="Chen C."/>
            <person name="Cichocki N."/>
            <person name="Clum A."/>
            <person name="Culley D."/>
            <person name="Crous P.W."/>
            <person name="Fauchery L."/>
            <person name="Girlanda M."/>
            <person name="Hayes R."/>
            <person name="Keri Z."/>
            <person name="LaButti K."/>
            <person name="Lipzen A."/>
            <person name="Lombard V."/>
            <person name="Magnuson J."/>
            <person name="Maillard F."/>
            <person name="Morin E."/>
            <person name="Murat C."/>
            <person name="Nolan M."/>
            <person name="Ohm R."/>
            <person name="Pangilinan J."/>
            <person name="Pereira M."/>
            <person name="Perotto S."/>
            <person name="Peter M."/>
            <person name="Riley R."/>
            <person name="Sitrit Y."/>
            <person name="Stielow B."/>
            <person name="Szollosi G."/>
            <person name="Zifcakova L."/>
            <person name="Stursova M."/>
            <person name="Spatafora J.W."/>
            <person name="Tedersoo L."/>
            <person name="Vaario L.-M."/>
            <person name="Yamada A."/>
            <person name="Yan M."/>
            <person name="Wang P."/>
            <person name="Xu J."/>
            <person name="Bruns T."/>
            <person name="Baldrian P."/>
            <person name="Vilgalys R."/>
            <person name="Henrissat B."/>
            <person name="Grigoriev I.V."/>
            <person name="Hibbett D."/>
            <person name="Nagy L.G."/>
            <person name="Martin F.M."/>
        </authorList>
    </citation>
    <scope>NUCLEOTIDE SEQUENCE</scope>
    <source>
        <strain evidence="1">Prilba</strain>
    </source>
</reference>
<dbReference type="EMBL" id="WHVB01000018">
    <property type="protein sequence ID" value="KAF8473696.1"/>
    <property type="molecule type" value="Genomic_DNA"/>
</dbReference>
<organism evidence="1 2">
    <name type="scientific">Russula ochroleuca</name>
    <dbReference type="NCBI Taxonomy" id="152965"/>
    <lineage>
        <taxon>Eukaryota</taxon>
        <taxon>Fungi</taxon>
        <taxon>Dikarya</taxon>
        <taxon>Basidiomycota</taxon>
        <taxon>Agaricomycotina</taxon>
        <taxon>Agaricomycetes</taxon>
        <taxon>Russulales</taxon>
        <taxon>Russulaceae</taxon>
        <taxon>Russula</taxon>
    </lineage>
</organism>
<dbReference type="Proteomes" id="UP000759537">
    <property type="component" value="Unassembled WGS sequence"/>
</dbReference>
<gene>
    <name evidence="1" type="ORF">DFH94DRAFT_763772</name>
</gene>
<proteinExistence type="predicted"/>
<comment type="caution">
    <text evidence="1">The sequence shown here is derived from an EMBL/GenBank/DDBJ whole genome shotgun (WGS) entry which is preliminary data.</text>
</comment>
<reference evidence="1" key="2">
    <citation type="journal article" date="2020" name="Nat. Commun.">
        <title>Large-scale genome sequencing of mycorrhizal fungi provides insights into the early evolution of symbiotic traits.</title>
        <authorList>
            <person name="Miyauchi S."/>
            <person name="Kiss E."/>
            <person name="Kuo A."/>
            <person name="Drula E."/>
            <person name="Kohler A."/>
            <person name="Sanchez-Garcia M."/>
            <person name="Morin E."/>
            <person name="Andreopoulos B."/>
            <person name="Barry K.W."/>
            <person name="Bonito G."/>
            <person name="Buee M."/>
            <person name="Carver A."/>
            <person name="Chen C."/>
            <person name="Cichocki N."/>
            <person name="Clum A."/>
            <person name="Culley D."/>
            <person name="Crous P.W."/>
            <person name="Fauchery L."/>
            <person name="Girlanda M."/>
            <person name="Hayes R.D."/>
            <person name="Keri Z."/>
            <person name="LaButti K."/>
            <person name="Lipzen A."/>
            <person name="Lombard V."/>
            <person name="Magnuson J."/>
            <person name="Maillard F."/>
            <person name="Murat C."/>
            <person name="Nolan M."/>
            <person name="Ohm R.A."/>
            <person name="Pangilinan J."/>
            <person name="Pereira M.F."/>
            <person name="Perotto S."/>
            <person name="Peter M."/>
            <person name="Pfister S."/>
            <person name="Riley R."/>
            <person name="Sitrit Y."/>
            <person name="Stielow J.B."/>
            <person name="Szollosi G."/>
            <person name="Zifcakova L."/>
            <person name="Stursova M."/>
            <person name="Spatafora J.W."/>
            <person name="Tedersoo L."/>
            <person name="Vaario L.M."/>
            <person name="Yamada A."/>
            <person name="Yan M."/>
            <person name="Wang P."/>
            <person name="Xu J."/>
            <person name="Bruns T."/>
            <person name="Baldrian P."/>
            <person name="Vilgalys R."/>
            <person name="Dunand C."/>
            <person name="Henrissat B."/>
            <person name="Grigoriev I.V."/>
            <person name="Hibbett D."/>
            <person name="Nagy L.G."/>
            <person name="Martin F.M."/>
        </authorList>
    </citation>
    <scope>NUCLEOTIDE SEQUENCE</scope>
    <source>
        <strain evidence="1">Prilba</strain>
    </source>
</reference>
<accession>A0A9P5JZD4</accession>
<evidence type="ECO:0000313" key="2">
    <source>
        <dbReference type="Proteomes" id="UP000759537"/>
    </source>
</evidence>
<sequence>MYLREEAKVYTLSMTVLTLGWFRDIRPSSVGQIFNSLSQRLSTVEHLSLEHKASIEEDDVAQFDVIEWRKLLGSFKYVKTLSVDDPLVEEVSRCLGLDDEEHPLELLPVLQEFTYPGNYDTGDALTWFVNARQNTGRFIALNALSLRSNPGFSESSDAMTESGDAWSSDAWNEKWNDEAWNGDAWNEAWSNLDT</sequence>
<evidence type="ECO:0000313" key="1">
    <source>
        <dbReference type="EMBL" id="KAF8473696.1"/>
    </source>
</evidence>
<protein>
    <submittedName>
        <fullName evidence="1">Uncharacterized protein</fullName>
    </submittedName>
</protein>